<evidence type="ECO:0000256" key="4">
    <source>
        <dbReference type="SAM" id="Phobius"/>
    </source>
</evidence>
<proteinExistence type="predicted"/>
<dbReference type="InterPro" id="IPR050469">
    <property type="entry name" value="Diguanylate_Cyclase"/>
</dbReference>
<protein>
    <recommendedName>
        <fullName evidence="2">diguanylate cyclase</fullName>
        <ecNumber evidence="2">2.7.7.65</ecNumber>
    </recommendedName>
</protein>
<evidence type="ECO:0000256" key="1">
    <source>
        <dbReference type="ARBA" id="ARBA00001946"/>
    </source>
</evidence>
<dbReference type="EC" id="2.7.7.65" evidence="2"/>
<feature type="transmembrane region" description="Helical" evidence="4">
    <location>
        <begin position="189"/>
        <end position="211"/>
    </location>
</feature>
<evidence type="ECO:0000313" key="6">
    <source>
        <dbReference type="EMBL" id="OZY84686.1"/>
    </source>
</evidence>
<dbReference type="AlphaFoldDB" id="A0A266Q4Y1"/>
<comment type="cofactor">
    <cofactor evidence="1">
        <name>Mg(2+)</name>
        <dbReference type="ChEBI" id="CHEBI:18420"/>
    </cofactor>
</comment>
<keyword evidence="4" id="KW-0812">Transmembrane</keyword>
<accession>A0A266Q4Y1</accession>
<gene>
    <name evidence="6" type="ORF">CBP51_16065</name>
</gene>
<keyword evidence="7" id="KW-1185">Reference proteome</keyword>
<evidence type="ECO:0000259" key="5">
    <source>
        <dbReference type="PROSITE" id="PS50887"/>
    </source>
</evidence>
<organism evidence="6 7">
    <name type="scientific">Cellvibrio mixtus</name>
    <dbReference type="NCBI Taxonomy" id="39650"/>
    <lineage>
        <taxon>Bacteria</taxon>
        <taxon>Pseudomonadati</taxon>
        <taxon>Pseudomonadota</taxon>
        <taxon>Gammaproteobacteria</taxon>
        <taxon>Cellvibrionales</taxon>
        <taxon>Cellvibrionaceae</taxon>
        <taxon>Cellvibrio</taxon>
    </lineage>
</organism>
<feature type="transmembrane region" description="Helical" evidence="4">
    <location>
        <begin position="119"/>
        <end position="141"/>
    </location>
</feature>
<comment type="catalytic activity">
    <reaction evidence="3">
        <text>2 GTP = 3',3'-c-di-GMP + 2 diphosphate</text>
        <dbReference type="Rhea" id="RHEA:24898"/>
        <dbReference type="ChEBI" id="CHEBI:33019"/>
        <dbReference type="ChEBI" id="CHEBI:37565"/>
        <dbReference type="ChEBI" id="CHEBI:58805"/>
        <dbReference type="EC" id="2.7.7.65"/>
    </reaction>
</comment>
<dbReference type="FunFam" id="3.30.70.270:FF:000001">
    <property type="entry name" value="Diguanylate cyclase domain protein"/>
    <property type="match status" value="1"/>
</dbReference>
<dbReference type="CDD" id="cd01949">
    <property type="entry name" value="GGDEF"/>
    <property type="match status" value="1"/>
</dbReference>
<feature type="transmembrane region" description="Helical" evidence="4">
    <location>
        <begin position="93"/>
        <end position="113"/>
    </location>
</feature>
<sequence>MNYQNIQLFVLIIPASLLLLGIAFIICQLILREQTFLAWVANGYILTALALAAQSLMSNQQLSHWAVITGTFYLFGIWSIAHGMALRKGSHAHPMMGVLIGLITLSLLFYFSWIAENLWLRIIILSLGMGAMQLLVAKHFLTQYPDGDMFDRALSIAYISIIIYTLVRPIVIFFFSSPDNFGELTKSNYWLLMLSASILLSLWLALVIFAITVRDIVLKLNDERYRDPLTHLLNRRGFFEEAKKLLGSHTDSYYFLLTCDIDHFKHVNDNWGHLAGDKVLQAVSKAIVKNVRKGDLVARFGGEEFVVFLRGMDIADARKIAERIREEIEQTTFNSISTRVTASFGLADIAASDDLVSAIGRADARLYNAKQNGRNQVCWNE</sequence>
<dbReference type="SMART" id="SM00267">
    <property type="entry name" value="GGDEF"/>
    <property type="match status" value="1"/>
</dbReference>
<dbReference type="SUPFAM" id="SSF55073">
    <property type="entry name" value="Nucleotide cyclase"/>
    <property type="match status" value="1"/>
</dbReference>
<dbReference type="GO" id="GO:0052621">
    <property type="term" value="F:diguanylate cyclase activity"/>
    <property type="evidence" value="ECO:0007669"/>
    <property type="project" value="UniProtKB-EC"/>
</dbReference>
<feature type="transmembrane region" description="Helical" evidence="4">
    <location>
        <begin position="62"/>
        <end position="81"/>
    </location>
</feature>
<reference evidence="7" key="1">
    <citation type="submission" date="2017-05" db="EMBL/GenBank/DDBJ databases">
        <authorList>
            <person name="Barney B.M."/>
        </authorList>
    </citation>
    <scope>NUCLEOTIDE SEQUENCE [LARGE SCALE GENOMIC DNA]</scope>
    <source>
        <strain evidence="7">PSBB022</strain>
    </source>
</reference>
<evidence type="ECO:0000256" key="3">
    <source>
        <dbReference type="ARBA" id="ARBA00034247"/>
    </source>
</evidence>
<dbReference type="PANTHER" id="PTHR45138:SF9">
    <property type="entry name" value="DIGUANYLATE CYCLASE DGCM-RELATED"/>
    <property type="match status" value="1"/>
</dbReference>
<dbReference type="Pfam" id="PF00990">
    <property type="entry name" value="GGDEF"/>
    <property type="match status" value="1"/>
</dbReference>
<dbReference type="NCBIfam" id="TIGR00254">
    <property type="entry name" value="GGDEF"/>
    <property type="match status" value="1"/>
</dbReference>
<evidence type="ECO:0000256" key="2">
    <source>
        <dbReference type="ARBA" id="ARBA00012528"/>
    </source>
</evidence>
<dbReference type="EMBL" id="NHNI01000002">
    <property type="protein sequence ID" value="OZY84686.1"/>
    <property type="molecule type" value="Genomic_DNA"/>
</dbReference>
<feature type="domain" description="GGDEF" evidence="5">
    <location>
        <begin position="252"/>
        <end position="381"/>
    </location>
</feature>
<dbReference type="InterPro" id="IPR000160">
    <property type="entry name" value="GGDEF_dom"/>
</dbReference>
<name>A0A266Q4Y1_9GAMM</name>
<keyword evidence="4" id="KW-0472">Membrane</keyword>
<comment type="caution">
    <text evidence="6">The sequence shown here is derived from an EMBL/GenBank/DDBJ whole genome shotgun (WGS) entry which is preliminary data.</text>
</comment>
<dbReference type="PANTHER" id="PTHR45138">
    <property type="entry name" value="REGULATORY COMPONENTS OF SENSORY TRANSDUCTION SYSTEM"/>
    <property type="match status" value="1"/>
</dbReference>
<dbReference type="PROSITE" id="PS50887">
    <property type="entry name" value="GGDEF"/>
    <property type="match status" value="1"/>
</dbReference>
<feature type="transmembrane region" description="Helical" evidence="4">
    <location>
        <begin position="36"/>
        <end position="56"/>
    </location>
</feature>
<feature type="transmembrane region" description="Helical" evidence="4">
    <location>
        <begin position="153"/>
        <end position="177"/>
    </location>
</feature>
<dbReference type="Gene3D" id="3.30.70.270">
    <property type="match status" value="1"/>
</dbReference>
<dbReference type="Proteomes" id="UP000216101">
    <property type="component" value="Unassembled WGS sequence"/>
</dbReference>
<dbReference type="InterPro" id="IPR029787">
    <property type="entry name" value="Nucleotide_cyclase"/>
</dbReference>
<dbReference type="InterPro" id="IPR043128">
    <property type="entry name" value="Rev_trsase/Diguanyl_cyclase"/>
</dbReference>
<feature type="transmembrane region" description="Helical" evidence="4">
    <location>
        <begin position="6"/>
        <end position="31"/>
    </location>
</feature>
<dbReference type="RefSeq" id="WP_094985714.1">
    <property type="nucleotide sequence ID" value="NZ_NHNI01000002.1"/>
</dbReference>
<evidence type="ECO:0000313" key="7">
    <source>
        <dbReference type="Proteomes" id="UP000216101"/>
    </source>
</evidence>
<keyword evidence="4" id="KW-1133">Transmembrane helix</keyword>